<dbReference type="InterPro" id="IPR036770">
    <property type="entry name" value="Ankyrin_rpt-contain_sf"/>
</dbReference>
<evidence type="ECO:0000256" key="3">
    <source>
        <dbReference type="ARBA" id="ARBA00022801"/>
    </source>
</evidence>
<evidence type="ECO:0000256" key="1">
    <source>
        <dbReference type="ARBA" id="ARBA00013278"/>
    </source>
</evidence>
<keyword evidence="4 7" id="KW-0040">ANK repeat</keyword>
<dbReference type="GO" id="GO:0052816">
    <property type="term" value="F:long-chain fatty acyl-CoA hydrolase activity"/>
    <property type="evidence" value="ECO:0007669"/>
    <property type="project" value="TreeGrafter"/>
</dbReference>
<keyword evidence="2" id="KW-0677">Repeat</keyword>
<evidence type="ECO:0000256" key="9">
    <source>
        <dbReference type="SAM" id="MobiDB-lite"/>
    </source>
</evidence>
<feature type="repeat" description="ANK" evidence="7">
    <location>
        <begin position="377"/>
        <end position="409"/>
    </location>
</feature>
<evidence type="ECO:0000259" key="10">
    <source>
        <dbReference type="PROSITE" id="PS51635"/>
    </source>
</evidence>
<dbReference type="InterPro" id="IPR047148">
    <property type="entry name" value="PLPL9"/>
</dbReference>
<comment type="catalytic activity">
    <reaction evidence="6">
        <text>a 1,2-diacyl-sn-glycero-3-phosphocholine + H2O = a 1-acyl-sn-glycero-3-phosphocholine + a fatty acid + H(+)</text>
        <dbReference type="Rhea" id="RHEA:15801"/>
        <dbReference type="ChEBI" id="CHEBI:15377"/>
        <dbReference type="ChEBI" id="CHEBI:15378"/>
        <dbReference type="ChEBI" id="CHEBI:28868"/>
        <dbReference type="ChEBI" id="CHEBI:57643"/>
        <dbReference type="ChEBI" id="CHEBI:58168"/>
        <dbReference type="EC" id="3.1.1.4"/>
    </reaction>
    <physiologicalReaction direction="left-to-right" evidence="6">
        <dbReference type="Rhea" id="RHEA:15802"/>
    </physiologicalReaction>
</comment>
<organism evidence="11 12">
    <name type="scientific">Stylophora pistillata</name>
    <name type="common">Smooth cauliflower coral</name>
    <dbReference type="NCBI Taxonomy" id="50429"/>
    <lineage>
        <taxon>Eukaryota</taxon>
        <taxon>Metazoa</taxon>
        <taxon>Cnidaria</taxon>
        <taxon>Anthozoa</taxon>
        <taxon>Hexacorallia</taxon>
        <taxon>Scleractinia</taxon>
        <taxon>Astrocoeniina</taxon>
        <taxon>Pocilloporidae</taxon>
        <taxon>Stylophora</taxon>
    </lineage>
</organism>
<evidence type="ECO:0000256" key="8">
    <source>
        <dbReference type="PROSITE-ProRule" id="PRU01161"/>
    </source>
</evidence>
<protein>
    <recommendedName>
        <fullName evidence="1">phospholipase A2</fullName>
        <ecNumber evidence="1">3.1.1.4</ecNumber>
    </recommendedName>
</protein>
<evidence type="ECO:0000313" key="12">
    <source>
        <dbReference type="Proteomes" id="UP000225706"/>
    </source>
</evidence>
<evidence type="ECO:0000256" key="7">
    <source>
        <dbReference type="PROSITE-ProRule" id="PRU00023"/>
    </source>
</evidence>
<dbReference type="PROSITE" id="PS51635">
    <property type="entry name" value="PNPLA"/>
    <property type="match status" value="1"/>
</dbReference>
<dbReference type="PROSITE" id="PS50088">
    <property type="entry name" value="ANK_REPEAT"/>
    <property type="match status" value="4"/>
</dbReference>
<feature type="repeat" description="ANK" evidence="7">
    <location>
        <begin position="410"/>
        <end position="442"/>
    </location>
</feature>
<dbReference type="InterPro" id="IPR002641">
    <property type="entry name" value="PNPLA_dom"/>
</dbReference>
<evidence type="ECO:0000256" key="6">
    <source>
        <dbReference type="ARBA" id="ARBA00023422"/>
    </source>
</evidence>
<dbReference type="InterPro" id="IPR016035">
    <property type="entry name" value="Acyl_Trfase/lysoPLipase"/>
</dbReference>
<dbReference type="Pfam" id="PF12796">
    <property type="entry name" value="Ank_2"/>
    <property type="match status" value="2"/>
</dbReference>
<dbReference type="AlphaFoldDB" id="A0A2B4SK70"/>
<dbReference type="InterPro" id="IPR002110">
    <property type="entry name" value="Ankyrin_rpt"/>
</dbReference>
<dbReference type="Pfam" id="PF00023">
    <property type="entry name" value="Ank"/>
    <property type="match status" value="1"/>
</dbReference>
<dbReference type="SUPFAM" id="SSF48403">
    <property type="entry name" value="Ankyrin repeat"/>
    <property type="match status" value="1"/>
</dbReference>
<accession>A0A2B4SK70</accession>
<feature type="region of interest" description="Disordered" evidence="9">
    <location>
        <begin position="1"/>
        <end position="44"/>
    </location>
</feature>
<dbReference type="EMBL" id="LSMT01000064">
    <property type="protein sequence ID" value="PFX29499.1"/>
    <property type="molecule type" value="Genomic_DNA"/>
</dbReference>
<keyword evidence="12" id="KW-1185">Reference proteome</keyword>
<feature type="short sequence motif" description="GXSXG" evidence="8">
    <location>
        <begin position="593"/>
        <end position="597"/>
    </location>
</feature>
<dbReference type="GO" id="GO:0006629">
    <property type="term" value="P:lipid metabolic process"/>
    <property type="evidence" value="ECO:0007669"/>
    <property type="project" value="UniProtKB-KW"/>
</dbReference>
<dbReference type="SMART" id="SM00248">
    <property type="entry name" value="ANK"/>
    <property type="match status" value="7"/>
</dbReference>
<dbReference type="PRINTS" id="PR01415">
    <property type="entry name" value="ANKYRIN"/>
</dbReference>
<keyword evidence="3" id="KW-0378">Hydrolase</keyword>
<dbReference type="GO" id="GO:2000304">
    <property type="term" value="P:positive regulation of ceramide biosynthetic process"/>
    <property type="evidence" value="ECO:0007669"/>
    <property type="project" value="TreeGrafter"/>
</dbReference>
<dbReference type="PROSITE" id="PS50297">
    <property type="entry name" value="ANK_REP_REGION"/>
    <property type="match status" value="4"/>
</dbReference>
<feature type="domain" description="PNPLA" evidence="10">
    <location>
        <begin position="557"/>
        <end position="608"/>
    </location>
</feature>
<dbReference type="Gene3D" id="3.40.1090.10">
    <property type="entry name" value="Cytosolic phospholipase A2 catalytic domain"/>
    <property type="match status" value="1"/>
</dbReference>
<comment type="caution">
    <text evidence="11">The sequence shown here is derived from an EMBL/GenBank/DDBJ whole genome shotgun (WGS) entry which is preliminary data.</text>
</comment>
<name>A0A2B4SK70_STYPI</name>
<dbReference type="STRING" id="50429.A0A2B4SK70"/>
<dbReference type="GO" id="GO:0047499">
    <property type="term" value="F:calcium-independent phospholipase A2 activity"/>
    <property type="evidence" value="ECO:0007669"/>
    <property type="project" value="InterPro"/>
</dbReference>
<keyword evidence="5" id="KW-0443">Lipid metabolism</keyword>
<evidence type="ECO:0000256" key="2">
    <source>
        <dbReference type="ARBA" id="ARBA00022737"/>
    </source>
</evidence>
<dbReference type="EC" id="3.1.1.4" evidence="1"/>
<dbReference type="SUPFAM" id="SSF52151">
    <property type="entry name" value="FabD/lysophospholipase-like"/>
    <property type="match status" value="1"/>
</dbReference>
<evidence type="ECO:0000313" key="11">
    <source>
        <dbReference type="EMBL" id="PFX29499.1"/>
    </source>
</evidence>
<dbReference type="Pfam" id="PF01734">
    <property type="entry name" value="Patatin"/>
    <property type="match status" value="1"/>
</dbReference>
<dbReference type="PANTHER" id="PTHR24139">
    <property type="entry name" value="CALCIUM-INDEPENDENT PHOSPHOLIPASE A2"/>
    <property type="match status" value="1"/>
</dbReference>
<dbReference type="OrthoDB" id="5979950at2759"/>
<gene>
    <name evidence="11" type="primary">Pla2g6</name>
    <name evidence="11" type="ORF">AWC38_SpisGene5690</name>
</gene>
<reference evidence="12" key="1">
    <citation type="journal article" date="2017" name="bioRxiv">
        <title>Comparative analysis of the genomes of Stylophora pistillata and Acropora digitifera provides evidence for extensive differences between species of corals.</title>
        <authorList>
            <person name="Voolstra C.R."/>
            <person name="Li Y."/>
            <person name="Liew Y.J."/>
            <person name="Baumgarten S."/>
            <person name="Zoccola D."/>
            <person name="Flot J.-F."/>
            <person name="Tambutte S."/>
            <person name="Allemand D."/>
            <person name="Aranda M."/>
        </authorList>
    </citation>
    <scope>NUCLEOTIDE SEQUENCE [LARGE SCALE GENOMIC DNA]</scope>
</reference>
<feature type="repeat" description="ANK" evidence="7">
    <location>
        <begin position="183"/>
        <end position="215"/>
    </location>
</feature>
<sequence>MDRQNVHHNGCPTPRSGRSFPHRMDRQNVHHNGCPTPRSGRSFPHRMDRQNVHHNGCPTPRSGRSFPHRMDSYAVHHNSGNGKENIKNAMNDQTSTELKKIIHQNVSIQPMPEGLRTNFCERLAPFYQSSPKCYNSAVLQDLISCLEQHPDWSLAHVATHMGLSECMKHINVADSVDSACKDKQRTPLHMATRSGKLDFVQTLMEHDPRLLVKDKSGNTPLHYAAERYPDILDSFLKKAKELAMVAKGNKQLLDEVENDIMDYECQGNQVAEVVNTTNSSNQSPLDIACRYSQGDSVQMLLEAGADPSKSHNGCHPIHTALNAKGDSCVATLLEFHPEQVNVRDSKYGGTPLHWAKTKEAVELLLDSGADVEAINHDGETPLHIMARCKRLGCIIVLLSRGAQVNAQSKDGSTPLHQAAMVQDVDIVRALIVFGANVNITNKRYETPRHVATVAHQHGWKEVVHALGFVGAAACDKSKNGCTLECNKPFQGEMTIGGTPVKAAERLPGYFDIIRLAAAAAASGLPQSRSYQDSVDAPRKRPDKESIFKSHHKKEAILAMDGGGIRGLILIQLLLALEEFTKQPIVQLFDWIAGTSTGGILALAITHGK</sequence>
<feature type="short sequence motif" description="GXGXXG" evidence="8">
    <location>
        <begin position="561"/>
        <end position="566"/>
    </location>
</feature>
<dbReference type="Gene3D" id="1.25.40.20">
    <property type="entry name" value="Ankyrin repeat-containing domain"/>
    <property type="match status" value="4"/>
</dbReference>
<feature type="repeat" description="ANK" evidence="7">
    <location>
        <begin position="280"/>
        <end position="312"/>
    </location>
</feature>
<evidence type="ECO:0000256" key="4">
    <source>
        <dbReference type="ARBA" id="ARBA00023043"/>
    </source>
</evidence>
<dbReference type="PANTHER" id="PTHR24139:SF34">
    <property type="entry name" value="85_88 KDA CALCIUM-INDEPENDENT PHOSPHOLIPASE A2"/>
    <property type="match status" value="1"/>
</dbReference>
<evidence type="ECO:0000256" key="5">
    <source>
        <dbReference type="ARBA" id="ARBA00023098"/>
    </source>
</evidence>
<comment type="caution">
    <text evidence="8">Lacks conserved residue(s) required for the propagation of feature annotation.</text>
</comment>
<proteinExistence type="predicted"/>
<dbReference type="GO" id="GO:0005739">
    <property type="term" value="C:mitochondrion"/>
    <property type="evidence" value="ECO:0007669"/>
    <property type="project" value="TreeGrafter"/>
</dbReference>
<dbReference type="Proteomes" id="UP000225706">
    <property type="component" value="Unassembled WGS sequence"/>
</dbReference>